<dbReference type="InterPro" id="IPR036374">
    <property type="entry name" value="OxRdtase_Mopterin-bd_sf"/>
</dbReference>
<dbReference type="InterPro" id="IPR008335">
    <property type="entry name" value="Mopterin_OxRdtase_euk"/>
</dbReference>
<dbReference type="GO" id="GO:0043546">
    <property type="term" value="F:molybdopterin cofactor binding"/>
    <property type="evidence" value="ECO:0007669"/>
    <property type="project" value="TreeGrafter"/>
</dbReference>
<dbReference type="RefSeq" id="XP_007318290.1">
    <property type="nucleotide sequence ID" value="XM_007318228.1"/>
</dbReference>
<dbReference type="InterPro" id="IPR005066">
    <property type="entry name" value="MoCF_OxRdtse_dimer"/>
</dbReference>
<dbReference type="Pfam" id="PF00174">
    <property type="entry name" value="Oxidored_molyb"/>
    <property type="match status" value="1"/>
</dbReference>
<keyword evidence="3" id="KW-0479">Metal-binding</keyword>
<feature type="domain" description="Moybdenum cofactor oxidoreductase dimerisation" evidence="6">
    <location>
        <begin position="259"/>
        <end position="341"/>
    </location>
</feature>
<evidence type="ECO:0000256" key="2">
    <source>
        <dbReference type="ARBA" id="ARBA00022505"/>
    </source>
</evidence>
<dbReference type="PRINTS" id="PR00407">
    <property type="entry name" value="EUMOPTERIN"/>
</dbReference>
<keyword evidence="2" id="KW-0500">Molybdenum</keyword>
<evidence type="ECO:0000259" key="5">
    <source>
        <dbReference type="Pfam" id="PF00174"/>
    </source>
</evidence>
<gene>
    <name evidence="7" type="ORF">SERLADRAFT_467299</name>
</gene>
<dbReference type="HOGENOM" id="CLU_003827_5_2_1"/>
<dbReference type="Proteomes" id="UP000008064">
    <property type="component" value="Unassembled WGS sequence"/>
</dbReference>
<evidence type="ECO:0000256" key="4">
    <source>
        <dbReference type="ARBA" id="ARBA00023002"/>
    </source>
</evidence>
<keyword evidence="4" id="KW-0560">Oxidoreductase</keyword>
<dbReference type="GeneID" id="18819208"/>
<feature type="domain" description="Oxidoreductase molybdopterin-binding" evidence="5">
    <location>
        <begin position="55"/>
        <end position="230"/>
    </location>
</feature>
<dbReference type="GO" id="GO:0006790">
    <property type="term" value="P:sulfur compound metabolic process"/>
    <property type="evidence" value="ECO:0007669"/>
    <property type="project" value="TreeGrafter"/>
</dbReference>
<sequence>MVLHKGDLRVLSESPYNAEPPDIAELIQYPITPIPLIYARNHALTVHVENEREPNIDTYKLKIDGEHVEENEFNLKDTILSFPRKEVVAALNCAGNRRAKMAEKTQRDPEGLMWSEATISNVRWAGLSLCDLLIFSGVSTEIDKWENKHVCFASHAVACEQDSYFGASIPLAKAMDEKGDVILAYEMNGESLTPEHGFPLRVVVPGFSGARWVKTVDSLTISHDESPCFYQRRDYKVLPDNVTSQDMADSQDWWSRVPAMQAVALNSVIAKVEDITLPGLSRDNTVLVKATGYAVSSERITQVDITADEGKTWVPTRITYQEGRWSWALWEGDVNVDRDVSDVDFERGGSKQYGAVQVMRVVQCR</sequence>
<name>F8NVW0_SERL9</name>
<organism>
    <name type="scientific">Serpula lacrymans var. lacrymans (strain S7.9)</name>
    <name type="common">Dry rot fungus</name>
    <dbReference type="NCBI Taxonomy" id="578457"/>
    <lineage>
        <taxon>Eukaryota</taxon>
        <taxon>Fungi</taxon>
        <taxon>Dikarya</taxon>
        <taxon>Basidiomycota</taxon>
        <taxon>Agaricomycotina</taxon>
        <taxon>Agaricomycetes</taxon>
        <taxon>Agaricomycetidae</taxon>
        <taxon>Boletales</taxon>
        <taxon>Coniophorineae</taxon>
        <taxon>Serpulaceae</taxon>
        <taxon>Serpula</taxon>
    </lineage>
</organism>
<dbReference type="InterPro" id="IPR000572">
    <property type="entry name" value="OxRdtase_Mopterin-bd_dom"/>
</dbReference>
<dbReference type="PANTHER" id="PTHR19372">
    <property type="entry name" value="SULFITE REDUCTASE"/>
    <property type="match status" value="1"/>
</dbReference>
<dbReference type="InterPro" id="IPR014756">
    <property type="entry name" value="Ig_E-set"/>
</dbReference>
<evidence type="ECO:0000256" key="3">
    <source>
        <dbReference type="ARBA" id="ARBA00022723"/>
    </source>
</evidence>
<proteinExistence type="predicted"/>
<dbReference type="GO" id="GO:0030151">
    <property type="term" value="F:molybdenum ion binding"/>
    <property type="evidence" value="ECO:0007669"/>
    <property type="project" value="InterPro"/>
</dbReference>
<accession>F8NVW0</accession>
<dbReference type="GO" id="GO:0005739">
    <property type="term" value="C:mitochondrion"/>
    <property type="evidence" value="ECO:0007669"/>
    <property type="project" value="TreeGrafter"/>
</dbReference>
<evidence type="ECO:0000256" key="1">
    <source>
        <dbReference type="ARBA" id="ARBA00001924"/>
    </source>
</evidence>
<dbReference type="SUPFAM" id="SSF56524">
    <property type="entry name" value="Oxidoreductase molybdopterin-binding domain"/>
    <property type="match status" value="1"/>
</dbReference>
<dbReference type="Gene3D" id="3.90.420.10">
    <property type="entry name" value="Oxidoreductase, molybdopterin-binding domain"/>
    <property type="match status" value="1"/>
</dbReference>
<reference evidence="7" key="1">
    <citation type="submission" date="2011-04" db="EMBL/GenBank/DDBJ databases">
        <title>Evolution of plant cell wall degrading machinery underlies the functional diversity of forest fungi.</title>
        <authorList>
            <consortium name="US DOE Joint Genome Institute (JGI-PGF)"/>
            <person name="Eastwood D.C."/>
            <person name="Floudas D."/>
            <person name="Binder M."/>
            <person name="Majcherczyk A."/>
            <person name="Schneider P."/>
            <person name="Aerts A."/>
            <person name="Asiegbu F.O."/>
            <person name="Baker S.E."/>
            <person name="Barry K."/>
            <person name="Bendiksby M."/>
            <person name="Blumentritt M."/>
            <person name="Coutinho P.M."/>
            <person name="Cullen D."/>
            <person name="Cullen D."/>
            <person name="Gathman A."/>
            <person name="Goodell B."/>
            <person name="Henrissat B."/>
            <person name="Ihrmark K."/>
            <person name="Kauserud H."/>
            <person name="Kohler A."/>
            <person name="LaButti K."/>
            <person name="Lapidus A."/>
            <person name="Lavin J.L."/>
            <person name="Lee Y.-H."/>
            <person name="Lindquist E."/>
            <person name="Lilly W."/>
            <person name="Lucas S."/>
            <person name="Morin E."/>
            <person name="Murat C."/>
            <person name="Oguiza J.A."/>
            <person name="Park J."/>
            <person name="Pisabarro A.G."/>
            <person name="Riley R."/>
            <person name="Rosling A."/>
            <person name="Salamov A."/>
            <person name="Schmidt O."/>
            <person name="Schmutz J."/>
            <person name="Skrede I."/>
            <person name="Stenlid J."/>
            <person name="Wiebenga A."/>
            <person name="Xie X."/>
            <person name="Kues U."/>
            <person name="Hibbett D.S."/>
            <person name="Hoffmeister D."/>
            <person name="Hogberg N."/>
            <person name="Martin F."/>
            <person name="Grigoriev I.V."/>
            <person name="Watkinson S.C."/>
        </authorList>
    </citation>
    <scope>NUCLEOTIDE SEQUENCE</scope>
    <source>
        <strain evidence="7">S7.9</strain>
    </source>
</reference>
<evidence type="ECO:0008006" key="8">
    <source>
        <dbReference type="Google" id="ProtNLM"/>
    </source>
</evidence>
<dbReference type="GO" id="GO:0008482">
    <property type="term" value="F:sulfite oxidase activity"/>
    <property type="evidence" value="ECO:0007669"/>
    <property type="project" value="TreeGrafter"/>
</dbReference>
<evidence type="ECO:0000313" key="7">
    <source>
        <dbReference type="EMBL" id="EGO24271.1"/>
    </source>
</evidence>
<comment type="cofactor">
    <cofactor evidence="1">
        <name>Mo-molybdopterin</name>
        <dbReference type="ChEBI" id="CHEBI:71302"/>
    </cofactor>
</comment>
<evidence type="ECO:0000259" key="6">
    <source>
        <dbReference type="Pfam" id="PF03404"/>
    </source>
</evidence>
<protein>
    <recommendedName>
        <fullName evidence="8">Sulfite oxidase</fullName>
    </recommendedName>
</protein>
<dbReference type="SUPFAM" id="SSF81296">
    <property type="entry name" value="E set domains"/>
    <property type="match status" value="1"/>
</dbReference>
<dbReference type="AlphaFoldDB" id="F8NVW0"/>
<dbReference type="EMBL" id="GL945434">
    <property type="protein sequence ID" value="EGO24271.1"/>
    <property type="molecule type" value="Genomic_DNA"/>
</dbReference>
<dbReference type="Gene3D" id="2.60.40.650">
    <property type="match status" value="1"/>
</dbReference>
<dbReference type="PANTHER" id="PTHR19372:SF7">
    <property type="entry name" value="SULFITE OXIDASE, MITOCHONDRIAL"/>
    <property type="match status" value="1"/>
</dbReference>
<dbReference type="GO" id="GO:0020037">
    <property type="term" value="F:heme binding"/>
    <property type="evidence" value="ECO:0007669"/>
    <property type="project" value="TreeGrafter"/>
</dbReference>
<dbReference type="KEGG" id="sla:SERLADRAFT_467299"/>
<dbReference type="Pfam" id="PF03404">
    <property type="entry name" value="Mo-co_dimer"/>
    <property type="match status" value="1"/>
</dbReference>
<dbReference type="OrthoDB" id="10051395at2759"/>